<protein>
    <submittedName>
        <fullName evidence="1">Uncharacterized protein</fullName>
    </submittedName>
</protein>
<accession>A0AAV5N2G5</accession>
<name>A0AAV5N2G5_9GAMM</name>
<reference evidence="1" key="1">
    <citation type="submission" date="2022-06" db="EMBL/GenBank/DDBJ databases">
        <title>Draft genome sequences of Leminorella grimontii str. JCM5902.</title>
        <authorList>
            <person name="Wakabayashi Y."/>
            <person name="Kojima K."/>
        </authorList>
    </citation>
    <scope>NUCLEOTIDE SEQUENCE</scope>
    <source>
        <strain evidence="1">JCM 5902</strain>
    </source>
</reference>
<comment type="caution">
    <text evidence="1">The sequence shown here is derived from an EMBL/GenBank/DDBJ whole genome shotgun (WGS) entry which is preliminary data.</text>
</comment>
<sequence length="112" mass="13155">MNTNLFTARWSRSGNLLCHGEWQITYNGIPILLPERLRDKDMGTYGIYDIMDPDNELFADGLKEDDWILANLEWLADFFTENDIPIEEPLIRQFYQAINRQDWRCTSCAGCM</sequence>
<evidence type="ECO:0000313" key="1">
    <source>
        <dbReference type="EMBL" id="GKX55073.1"/>
    </source>
</evidence>
<organism evidence="1 2">
    <name type="scientific">Leminorella grimontii</name>
    <dbReference type="NCBI Taxonomy" id="82981"/>
    <lineage>
        <taxon>Bacteria</taxon>
        <taxon>Pseudomonadati</taxon>
        <taxon>Pseudomonadota</taxon>
        <taxon>Gammaproteobacteria</taxon>
        <taxon>Enterobacterales</taxon>
        <taxon>Budviciaceae</taxon>
        <taxon>Leminorella</taxon>
    </lineage>
</organism>
<dbReference type="Proteomes" id="UP001058124">
    <property type="component" value="Unassembled WGS sequence"/>
</dbReference>
<gene>
    <name evidence="1" type="ORF">SOASR030_11850</name>
</gene>
<keyword evidence="2" id="KW-1185">Reference proteome</keyword>
<dbReference type="EMBL" id="BRLH01000002">
    <property type="protein sequence ID" value="GKX55073.1"/>
    <property type="molecule type" value="Genomic_DNA"/>
</dbReference>
<dbReference type="AlphaFoldDB" id="A0AAV5N2G5"/>
<proteinExistence type="predicted"/>
<evidence type="ECO:0000313" key="2">
    <source>
        <dbReference type="Proteomes" id="UP001058124"/>
    </source>
</evidence>
<dbReference type="RefSeq" id="WP_027274020.1">
    <property type="nucleotide sequence ID" value="NZ_BRLH01000002.1"/>
</dbReference>